<dbReference type="PANTHER" id="PTHR22916:SF51">
    <property type="entry name" value="GLYCOSYLTRANSFERASE EPSH-RELATED"/>
    <property type="match status" value="1"/>
</dbReference>
<reference evidence="4 5" key="1">
    <citation type="submission" date="2019-04" db="EMBL/GenBank/DDBJ databases">
        <title>Microbes associate with the intestines of laboratory mice.</title>
        <authorList>
            <person name="Navarre W."/>
            <person name="Wong E."/>
            <person name="Huang K."/>
            <person name="Tropini C."/>
            <person name="Ng K."/>
            <person name="Yu B."/>
        </authorList>
    </citation>
    <scope>NUCLEOTIDE SEQUENCE [LARGE SCALE GENOMIC DNA]</scope>
    <source>
        <strain evidence="4 5">NM70_E10</strain>
    </source>
</reference>
<evidence type="ECO:0000313" key="5">
    <source>
        <dbReference type="Proteomes" id="UP000305751"/>
    </source>
</evidence>
<keyword evidence="5" id="KW-1185">Reference proteome</keyword>
<keyword evidence="1" id="KW-0328">Glycosyltransferase</keyword>
<feature type="domain" description="Glycosyltransferase 2-like" evidence="3">
    <location>
        <begin position="5"/>
        <end position="173"/>
    </location>
</feature>
<dbReference type="Gene3D" id="3.90.550.10">
    <property type="entry name" value="Spore Coat Polysaccharide Biosynthesis Protein SpsA, Chain A"/>
    <property type="match status" value="1"/>
</dbReference>
<comment type="caution">
    <text evidence="4">The sequence shown here is derived from an EMBL/GenBank/DDBJ whole genome shotgun (WGS) entry which is preliminary data.</text>
</comment>
<dbReference type="RefSeq" id="WP_136013854.1">
    <property type="nucleotide sequence ID" value="NZ_CANSQH010000016.1"/>
</dbReference>
<dbReference type="Proteomes" id="UP000305751">
    <property type="component" value="Unassembled WGS sequence"/>
</dbReference>
<name>A0A4S2AZ63_9BACE</name>
<gene>
    <name evidence="4" type="ORF">E5356_05705</name>
</gene>
<dbReference type="AlphaFoldDB" id="A0A4S2AZ63"/>
<dbReference type="GO" id="GO:0016758">
    <property type="term" value="F:hexosyltransferase activity"/>
    <property type="evidence" value="ECO:0007669"/>
    <property type="project" value="UniProtKB-ARBA"/>
</dbReference>
<evidence type="ECO:0000256" key="2">
    <source>
        <dbReference type="ARBA" id="ARBA00022679"/>
    </source>
</evidence>
<accession>A0A4S2AZ63</accession>
<proteinExistence type="predicted"/>
<evidence type="ECO:0000256" key="1">
    <source>
        <dbReference type="ARBA" id="ARBA00022676"/>
    </source>
</evidence>
<keyword evidence="2 4" id="KW-0808">Transferase</keyword>
<sequence>MSKVSIIVPLYNKEKYILNTLRSLSVQTFEDFEVWVIDDGSTDSGRKLAEQYAWDDERIQVISIPNGGVSNARNVGLRKANGEWIQFLDADDTIDSDYLSQVFGHVDVEKVDIVFTNFWMVDVQGNKLKKIENFQIGLIDGVELCRNYMNHQLRNGFFGYISNKLFRKSLLEKTNAIFPVDIKLAEDLDFYVHLYAGVENAYFLPVVSFYYLQTESNYLYNSSIDYFSQLKVQMDIRNWFLQLGQYDYYQEKLEKRISEYVYFFLFHSYENTPEKIEECYQRIVGNPVILLCVHPEYVAGFARMLLEALKRKSFWGVKVLLEGRNCLRTIYRKSRKNG</sequence>
<dbReference type="SUPFAM" id="SSF53448">
    <property type="entry name" value="Nucleotide-diphospho-sugar transferases"/>
    <property type="match status" value="1"/>
</dbReference>
<dbReference type="CDD" id="cd00761">
    <property type="entry name" value="Glyco_tranf_GTA_type"/>
    <property type="match status" value="1"/>
</dbReference>
<organism evidence="4 5">
    <name type="scientific">Bacteroides acidifaciens</name>
    <dbReference type="NCBI Taxonomy" id="85831"/>
    <lineage>
        <taxon>Bacteria</taxon>
        <taxon>Pseudomonadati</taxon>
        <taxon>Bacteroidota</taxon>
        <taxon>Bacteroidia</taxon>
        <taxon>Bacteroidales</taxon>
        <taxon>Bacteroidaceae</taxon>
        <taxon>Bacteroides</taxon>
    </lineage>
</organism>
<dbReference type="PANTHER" id="PTHR22916">
    <property type="entry name" value="GLYCOSYLTRANSFERASE"/>
    <property type="match status" value="1"/>
</dbReference>
<dbReference type="EMBL" id="SRZA01000010">
    <property type="protein sequence ID" value="TGY06791.1"/>
    <property type="molecule type" value="Genomic_DNA"/>
</dbReference>
<evidence type="ECO:0000313" key="4">
    <source>
        <dbReference type="EMBL" id="TGY06791.1"/>
    </source>
</evidence>
<dbReference type="InterPro" id="IPR001173">
    <property type="entry name" value="Glyco_trans_2-like"/>
</dbReference>
<dbReference type="InterPro" id="IPR029044">
    <property type="entry name" value="Nucleotide-diphossugar_trans"/>
</dbReference>
<dbReference type="Pfam" id="PF00535">
    <property type="entry name" value="Glycos_transf_2"/>
    <property type="match status" value="1"/>
</dbReference>
<evidence type="ECO:0000259" key="3">
    <source>
        <dbReference type="Pfam" id="PF00535"/>
    </source>
</evidence>
<protein>
    <submittedName>
        <fullName evidence="4">Glycosyltransferase family 2 protein</fullName>
    </submittedName>
</protein>